<comment type="caution">
    <text evidence="2">The sequence shown here is derived from an EMBL/GenBank/DDBJ whole genome shotgun (WGS) entry which is preliminary data.</text>
</comment>
<dbReference type="Proteomes" id="UP000192611">
    <property type="component" value="Unassembled WGS sequence"/>
</dbReference>
<name>A0A1W9S086_9BACT</name>
<evidence type="ECO:0000313" key="2">
    <source>
        <dbReference type="EMBL" id="OQX90258.1"/>
    </source>
</evidence>
<dbReference type="InterPro" id="IPR050218">
    <property type="entry name" value="LptD"/>
</dbReference>
<sequence length="526" mass="60508">MLRYSAIILLIPAVVSASSLIIDPYSGDLSEFVEGGFVEPGLGEKVSVTLGGVKMPEVEKKPTVEYKTPFAEPLKEGEVRFWVDPEIGWIEYRVRDDEIYLKTRAELEYEDIYLSADEVNYQTEKKIIEAKVGAELSDAEGTVEGERMTYSFETKKGVLYEGKSEIEKGFYRGKRLKKTGDNEYFGKSGTFTTCEYSQPHYHFWSPKVKIYTRDKVIAKPVVMFIHKVPVLALPYYILSLRRERHSGFLQPYFRYNPGDYLVINTGYYWAINDFSDATFMLDYNSRRGWGQRVNIAYLYGSKSGVNSVHLAHYRDRETNIEWWKVHTSHRQDISDDTTLLTRLDLRNDTAFDRYFSEEFEIRTQQDLSSFATLTTHKGRFSFITEVSHTTSLLQEGAGAPDNELVKRSKPSTSDILPRISLSGPRIPLFGSSFYVNWGLSGINSYKERELTARFVETTGAVSLPFKIKYLRVEPSVRGEAQFHYIDKYGDYSRLFTTYSLSNSMSTKIYGIFHPLGRELRHIITPS</sequence>
<dbReference type="EMBL" id="NATQ01000080">
    <property type="protein sequence ID" value="OQX90258.1"/>
    <property type="molecule type" value="Genomic_DNA"/>
</dbReference>
<dbReference type="PANTHER" id="PTHR30189:SF1">
    <property type="entry name" value="LPS-ASSEMBLY PROTEIN LPTD"/>
    <property type="match status" value="1"/>
</dbReference>
<dbReference type="GO" id="GO:0009279">
    <property type="term" value="C:cell outer membrane"/>
    <property type="evidence" value="ECO:0007669"/>
    <property type="project" value="TreeGrafter"/>
</dbReference>
<reference evidence="3" key="1">
    <citation type="submission" date="2017-03" db="EMBL/GenBank/DDBJ databases">
        <title>Novel pathways for hydrocarbon cycling and metabolic interdependencies in hydrothermal sediment communities.</title>
        <authorList>
            <person name="Dombrowski N."/>
            <person name="Seitz K."/>
            <person name="Teske A."/>
            <person name="Baker B."/>
        </authorList>
    </citation>
    <scope>NUCLEOTIDE SEQUENCE [LARGE SCALE GENOMIC DNA]</scope>
</reference>
<organism evidence="2 3">
    <name type="scientific">Candidatus Coatesbacteria bacterium 4484_99</name>
    <dbReference type="NCBI Taxonomy" id="1970774"/>
    <lineage>
        <taxon>Bacteria</taxon>
        <taxon>Candidatus Coatesiibacteriota</taxon>
    </lineage>
</organism>
<feature type="non-terminal residue" evidence="2">
    <location>
        <position position="526"/>
    </location>
</feature>
<dbReference type="PANTHER" id="PTHR30189">
    <property type="entry name" value="LPS-ASSEMBLY PROTEIN"/>
    <property type="match status" value="1"/>
</dbReference>
<gene>
    <name evidence="2" type="ORF">B6D57_04100</name>
</gene>
<protein>
    <recommendedName>
        <fullName evidence="1">LPS-assembly protein LptD central domain-containing protein</fullName>
    </recommendedName>
</protein>
<dbReference type="AlphaFoldDB" id="A0A1W9S086"/>
<evidence type="ECO:0000259" key="1">
    <source>
        <dbReference type="Pfam" id="PF19838"/>
    </source>
</evidence>
<feature type="domain" description="LPS-assembly protein LptD central" evidence="1">
    <location>
        <begin position="216"/>
        <end position="390"/>
    </location>
</feature>
<dbReference type="Pfam" id="PF19838">
    <property type="entry name" value="LptD_2"/>
    <property type="match status" value="1"/>
</dbReference>
<accession>A0A1W9S086</accession>
<dbReference type="GO" id="GO:1990351">
    <property type="term" value="C:transporter complex"/>
    <property type="evidence" value="ECO:0007669"/>
    <property type="project" value="TreeGrafter"/>
</dbReference>
<evidence type="ECO:0000313" key="3">
    <source>
        <dbReference type="Proteomes" id="UP000192611"/>
    </source>
</evidence>
<dbReference type="InterPro" id="IPR045659">
    <property type="entry name" value="LptD_2"/>
</dbReference>
<proteinExistence type="predicted"/>